<dbReference type="EMBL" id="KN818222">
    <property type="protein sequence ID" value="KIL71596.1"/>
    <property type="molecule type" value="Genomic_DNA"/>
</dbReference>
<dbReference type="STRING" id="946122.A0A0C2XPR1"/>
<dbReference type="InParanoid" id="A0A0C2XPR1"/>
<reference evidence="2 3" key="1">
    <citation type="submission" date="2014-04" db="EMBL/GenBank/DDBJ databases">
        <title>Evolutionary Origins and Diversification of the Mycorrhizal Mutualists.</title>
        <authorList>
            <consortium name="DOE Joint Genome Institute"/>
            <consortium name="Mycorrhizal Genomics Consortium"/>
            <person name="Kohler A."/>
            <person name="Kuo A."/>
            <person name="Nagy L.G."/>
            <person name="Floudas D."/>
            <person name="Copeland A."/>
            <person name="Barry K.W."/>
            <person name="Cichocki N."/>
            <person name="Veneault-Fourrey C."/>
            <person name="LaButti K."/>
            <person name="Lindquist E.A."/>
            <person name="Lipzen A."/>
            <person name="Lundell T."/>
            <person name="Morin E."/>
            <person name="Murat C."/>
            <person name="Riley R."/>
            <person name="Ohm R."/>
            <person name="Sun H."/>
            <person name="Tunlid A."/>
            <person name="Henrissat B."/>
            <person name="Grigoriev I.V."/>
            <person name="Hibbett D.S."/>
            <person name="Martin F."/>
        </authorList>
    </citation>
    <scope>NUCLEOTIDE SEQUENCE [LARGE SCALE GENOMIC DNA]</scope>
    <source>
        <strain evidence="2 3">Koide BX008</strain>
    </source>
</reference>
<organism evidence="2 3">
    <name type="scientific">Amanita muscaria (strain Koide BX008)</name>
    <dbReference type="NCBI Taxonomy" id="946122"/>
    <lineage>
        <taxon>Eukaryota</taxon>
        <taxon>Fungi</taxon>
        <taxon>Dikarya</taxon>
        <taxon>Basidiomycota</taxon>
        <taxon>Agaricomycotina</taxon>
        <taxon>Agaricomycetes</taxon>
        <taxon>Agaricomycetidae</taxon>
        <taxon>Agaricales</taxon>
        <taxon>Pluteineae</taxon>
        <taxon>Amanitaceae</taxon>
        <taxon>Amanita</taxon>
    </lineage>
</organism>
<sequence length="190" mass="21548">MWCDNCCLLLPLKAGAMAWATIITLYSTGGGIFLFLDGAYFFFTYPEWQIYGGISLVVGITAFLTLCAFSNKSYIWIRATRFLWSIMIIISAIRAIVIILELQRGKDNIIWECNNGGQLYSASVAAGYHTSTAFPSQFCASGFASLNTAWIIALLVDLAFQLYMCFLTWRYCKRLEHYSDLKTNDDLYYD</sequence>
<keyword evidence="3" id="KW-1185">Reference proteome</keyword>
<feature type="transmembrane region" description="Helical" evidence="1">
    <location>
        <begin position="82"/>
        <end position="100"/>
    </location>
</feature>
<proteinExistence type="predicted"/>
<keyword evidence="1" id="KW-1133">Transmembrane helix</keyword>
<dbReference type="OrthoDB" id="2371309at2759"/>
<accession>A0A0C2XPR1</accession>
<keyword evidence="1" id="KW-0812">Transmembrane</keyword>
<gene>
    <name evidence="2" type="ORF">M378DRAFT_155190</name>
</gene>
<evidence type="ECO:0000313" key="3">
    <source>
        <dbReference type="Proteomes" id="UP000054549"/>
    </source>
</evidence>
<dbReference type="HOGENOM" id="CLU_1408986_0_0_1"/>
<dbReference type="Proteomes" id="UP000054549">
    <property type="component" value="Unassembled WGS sequence"/>
</dbReference>
<feature type="transmembrane region" description="Helical" evidence="1">
    <location>
        <begin position="48"/>
        <end position="70"/>
    </location>
</feature>
<feature type="transmembrane region" description="Helical" evidence="1">
    <location>
        <begin position="150"/>
        <end position="172"/>
    </location>
</feature>
<protein>
    <submittedName>
        <fullName evidence="2">Uncharacterized protein</fullName>
    </submittedName>
</protein>
<feature type="transmembrane region" description="Helical" evidence="1">
    <location>
        <begin position="18"/>
        <end position="42"/>
    </location>
</feature>
<dbReference type="AlphaFoldDB" id="A0A0C2XPR1"/>
<name>A0A0C2XPR1_AMAMK</name>
<evidence type="ECO:0000256" key="1">
    <source>
        <dbReference type="SAM" id="Phobius"/>
    </source>
</evidence>
<keyword evidence="1" id="KW-0472">Membrane</keyword>
<evidence type="ECO:0000313" key="2">
    <source>
        <dbReference type="EMBL" id="KIL71596.1"/>
    </source>
</evidence>